<evidence type="ECO:0000256" key="2">
    <source>
        <dbReference type="SAM" id="Phobius"/>
    </source>
</evidence>
<feature type="transmembrane region" description="Helical" evidence="2">
    <location>
        <begin position="285"/>
        <end position="303"/>
    </location>
</feature>
<feature type="transmembrane region" description="Helical" evidence="2">
    <location>
        <begin position="182"/>
        <end position="203"/>
    </location>
</feature>
<feature type="transmembrane region" description="Helical" evidence="2">
    <location>
        <begin position="49"/>
        <end position="69"/>
    </location>
</feature>
<dbReference type="Gene3D" id="3.40.50.150">
    <property type="entry name" value="Vaccinia Virus protein VP39"/>
    <property type="match status" value="1"/>
</dbReference>
<dbReference type="PANTHER" id="PTHR43317">
    <property type="entry name" value="THERMOSPERMINE SYNTHASE ACAULIS5"/>
    <property type="match status" value="1"/>
</dbReference>
<evidence type="ECO:0000313" key="3">
    <source>
        <dbReference type="EMBL" id="PCE41246.1"/>
    </source>
</evidence>
<dbReference type="NCBIfam" id="NF037959">
    <property type="entry name" value="MFS_SpdSyn"/>
    <property type="match status" value="1"/>
</dbReference>
<keyword evidence="2" id="KW-0812">Transmembrane</keyword>
<feature type="transmembrane region" description="Helical" evidence="2">
    <location>
        <begin position="111"/>
        <end position="129"/>
    </location>
</feature>
<sequence>MASSALPVEHRGSARPLFVATVFAGSFLLFLMQPMVARMALPHLGGAPAVWNSAMLVYQALLLGGYAYAHAASRLRPAHQGVLHLILFGLAALWLPLGLSGATPPADASPILWVPWLLIGSIGPLFFVVSAQAPLMQRWFALREPGANPYALYAASNLGSFGGLIAYPLILEPMLPLDAQSGAWSFGYVLLCLLVAGCVALLPRQAAVPALPRATDEAAPTMATRLRWIALAAVPSGLILATTTHITTDILAIPLIWVVPLGLYLLSFTFAFSDSGRVATIVTRLFPIVLIIAGTAAGSGLVANLWLMMAADLLIMFTAAVALHHRMYRLRPGPARLTDFYLCMSIGGVVGGLFCALLAPALFDWLYEYPLLILGAGLLMPLRPDAAALTPRQRRWIPLAAILLAMLARGLFVDTPPLALAATALIAVALLARFAIGNRIVFATCLAALILGLGCGANILRTIDGSARTRSYFGIYTIGENGDGASRARILIHGNTTHGIQLLAPGMADYPTSYYAPGSGIGIAMRAAPTLFGAQARIGVVGLGTGTLACYARPEQAWRFYEIDPAVARIARDKRAFTFLSHCLPRAPIEIGDARLTLAAAPPAAHDLLAIDAFSSDAIPMHLLTREAFATYRQALAPEGLLMIHISNKWVDLEPALAALATAEGWQVTLREYHPDKAAEARRAATSYWVAMSRSPATLARLRASDPRAEWRAIERRPGFTAWTDHHGTILPLLKGL</sequence>
<keyword evidence="2" id="KW-0472">Membrane</keyword>
<dbReference type="SUPFAM" id="SSF53335">
    <property type="entry name" value="S-adenosyl-L-methionine-dependent methyltransferases"/>
    <property type="match status" value="1"/>
</dbReference>
<dbReference type="AlphaFoldDB" id="A0A2A4FU68"/>
<keyword evidence="1" id="KW-0620">Polyamine biosynthesis</keyword>
<feature type="transmembrane region" description="Helical" evidence="2">
    <location>
        <begin position="228"/>
        <end position="246"/>
    </location>
</feature>
<feature type="transmembrane region" description="Helical" evidence="2">
    <location>
        <begin position="441"/>
        <end position="460"/>
    </location>
</feature>
<dbReference type="Proteomes" id="UP000218934">
    <property type="component" value="Unassembled WGS sequence"/>
</dbReference>
<proteinExistence type="predicted"/>
<dbReference type="GO" id="GO:0006596">
    <property type="term" value="P:polyamine biosynthetic process"/>
    <property type="evidence" value="ECO:0007669"/>
    <property type="project" value="UniProtKB-KW"/>
</dbReference>
<feature type="transmembrane region" description="Helical" evidence="2">
    <location>
        <begin position="309"/>
        <end position="328"/>
    </location>
</feature>
<feature type="transmembrane region" description="Helical" evidence="2">
    <location>
        <begin position="396"/>
        <end position="412"/>
    </location>
</feature>
<keyword evidence="2" id="KW-1133">Transmembrane helix</keyword>
<dbReference type="InterPro" id="IPR029063">
    <property type="entry name" value="SAM-dependent_MTases_sf"/>
</dbReference>
<feature type="transmembrane region" description="Helical" evidence="2">
    <location>
        <begin position="150"/>
        <end position="170"/>
    </location>
</feature>
<reference evidence="3 4" key="1">
    <citation type="submission" date="2017-09" db="EMBL/GenBank/DDBJ databases">
        <title>The Catabolism of 3,6-Dichlorosalicylic acid is Initiated by the Cytochrome P450 Monooxygenase DsmABC in Rhizorhabdus dicambivorans Ndbn-20.</title>
        <authorList>
            <person name="Na L."/>
        </authorList>
    </citation>
    <scope>NUCLEOTIDE SEQUENCE [LARGE SCALE GENOMIC DNA]</scope>
    <source>
        <strain evidence="3 4">Ndbn-20m</strain>
    </source>
</reference>
<evidence type="ECO:0000313" key="4">
    <source>
        <dbReference type="Proteomes" id="UP000218934"/>
    </source>
</evidence>
<keyword evidence="4" id="KW-1185">Reference proteome</keyword>
<dbReference type="RefSeq" id="WP_066968488.1">
    <property type="nucleotide sequence ID" value="NZ_CP023449.1"/>
</dbReference>
<protein>
    <recommendedName>
        <fullName evidence="5">Spermidine synthase</fullName>
    </recommendedName>
</protein>
<feature type="transmembrane region" description="Helical" evidence="2">
    <location>
        <begin position="418"/>
        <end position="436"/>
    </location>
</feature>
<feature type="transmembrane region" description="Helical" evidence="2">
    <location>
        <begin position="17"/>
        <end position="37"/>
    </location>
</feature>
<evidence type="ECO:0000256" key="1">
    <source>
        <dbReference type="ARBA" id="ARBA00023115"/>
    </source>
</evidence>
<accession>A0A2A4FU68</accession>
<feature type="transmembrane region" description="Helical" evidence="2">
    <location>
        <begin position="81"/>
        <end position="99"/>
    </location>
</feature>
<evidence type="ECO:0008006" key="5">
    <source>
        <dbReference type="Google" id="ProtNLM"/>
    </source>
</evidence>
<dbReference type="EMBL" id="NWUF01000017">
    <property type="protein sequence ID" value="PCE41246.1"/>
    <property type="molecule type" value="Genomic_DNA"/>
</dbReference>
<organism evidence="3 4">
    <name type="scientific">Rhizorhabdus dicambivorans</name>
    <dbReference type="NCBI Taxonomy" id="1850238"/>
    <lineage>
        <taxon>Bacteria</taxon>
        <taxon>Pseudomonadati</taxon>
        <taxon>Pseudomonadota</taxon>
        <taxon>Alphaproteobacteria</taxon>
        <taxon>Sphingomonadales</taxon>
        <taxon>Sphingomonadaceae</taxon>
        <taxon>Rhizorhabdus</taxon>
    </lineage>
</organism>
<dbReference type="PANTHER" id="PTHR43317:SF1">
    <property type="entry name" value="THERMOSPERMINE SYNTHASE ACAULIS5"/>
    <property type="match status" value="1"/>
</dbReference>
<dbReference type="OrthoDB" id="9761985at2"/>
<feature type="transmembrane region" description="Helical" evidence="2">
    <location>
        <begin position="340"/>
        <end position="359"/>
    </location>
</feature>
<comment type="caution">
    <text evidence="3">The sequence shown here is derived from an EMBL/GenBank/DDBJ whole genome shotgun (WGS) entry which is preliminary data.</text>
</comment>
<dbReference type="KEGG" id="rdi:CMV14_08360"/>
<feature type="transmembrane region" description="Helical" evidence="2">
    <location>
        <begin position="365"/>
        <end position="384"/>
    </location>
</feature>
<name>A0A2A4FU68_9SPHN</name>
<gene>
    <name evidence="3" type="ORF">COO09_16350</name>
</gene>
<feature type="transmembrane region" description="Helical" evidence="2">
    <location>
        <begin position="252"/>
        <end position="273"/>
    </location>
</feature>